<accession>A0ABR7HGA2</accession>
<comment type="caution">
    <text evidence="1">The sequence shown here is derived from an EMBL/GenBank/DDBJ whole genome shotgun (WGS) entry which is preliminary data.</text>
</comment>
<dbReference type="Proteomes" id="UP000634672">
    <property type="component" value="Unassembled WGS sequence"/>
</dbReference>
<dbReference type="EMBL" id="JACOPB010000029">
    <property type="protein sequence ID" value="MBC5712218.1"/>
    <property type="molecule type" value="Genomic_DNA"/>
</dbReference>
<dbReference type="RefSeq" id="WP_187024676.1">
    <property type="nucleotide sequence ID" value="NZ_JACOPB010000029.1"/>
</dbReference>
<keyword evidence="2" id="KW-1185">Reference proteome</keyword>
<sequence>MKKRLEKKMEKRKREQIHRLLDLALDINGLEPREQKVTGNLPTVFFDFSGHVGRISIRTYSAGWTPGKDSDTKIWPRAYKLSELSDAVRRVNTLKAESPGAATPRDSR</sequence>
<evidence type="ECO:0000313" key="1">
    <source>
        <dbReference type="EMBL" id="MBC5712218.1"/>
    </source>
</evidence>
<name>A0ABR7HGA2_9FIRM</name>
<reference evidence="1 2" key="1">
    <citation type="submission" date="2020-08" db="EMBL/GenBank/DDBJ databases">
        <title>Genome public.</title>
        <authorList>
            <person name="Liu C."/>
            <person name="Sun Q."/>
        </authorList>
    </citation>
    <scope>NUCLEOTIDE SEQUENCE [LARGE SCALE GENOMIC DNA]</scope>
    <source>
        <strain evidence="1 2">NSJ-66</strain>
    </source>
</reference>
<proteinExistence type="predicted"/>
<gene>
    <name evidence="1" type="ORF">H8S75_30365</name>
</gene>
<organism evidence="1 2">
    <name type="scientific">Hungatella hominis</name>
    <dbReference type="NCBI Taxonomy" id="2763050"/>
    <lineage>
        <taxon>Bacteria</taxon>
        <taxon>Bacillati</taxon>
        <taxon>Bacillota</taxon>
        <taxon>Clostridia</taxon>
        <taxon>Lachnospirales</taxon>
        <taxon>Lachnospiraceae</taxon>
        <taxon>Hungatella</taxon>
    </lineage>
</organism>
<evidence type="ECO:0000313" key="2">
    <source>
        <dbReference type="Proteomes" id="UP000634672"/>
    </source>
</evidence>
<protein>
    <submittedName>
        <fullName evidence="1">Nitrogenase molybdenum-iron protein subunit beta</fullName>
    </submittedName>
</protein>